<evidence type="ECO:0000313" key="4">
    <source>
        <dbReference type="EMBL" id="CAF1634910.1"/>
    </source>
</evidence>
<evidence type="ECO:0000313" key="3">
    <source>
        <dbReference type="EMBL" id="CAF1437398.1"/>
    </source>
</evidence>
<dbReference type="Proteomes" id="UP000663828">
    <property type="component" value="Unassembled WGS sequence"/>
</dbReference>
<feature type="domain" description="PiggyBac transposable element-derived protein" evidence="2">
    <location>
        <begin position="72"/>
        <end position="176"/>
    </location>
</feature>
<dbReference type="Proteomes" id="UP000663852">
    <property type="component" value="Unassembled WGS sequence"/>
</dbReference>
<dbReference type="EMBL" id="CAJNOJ010000408">
    <property type="protein sequence ID" value="CAF1437398.1"/>
    <property type="molecule type" value="Genomic_DNA"/>
</dbReference>
<dbReference type="EMBL" id="CAJNOR010008577">
    <property type="protein sequence ID" value="CAF1634910.1"/>
    <property type="molecule type" value="Genomic_DNA"/>
</dbReference>
<organism evidence="4 5">
    <name type="scientific">Adineta ricciae</name>
    <name type="common">Rotifer</name>
    <dbReference type="NCBI Taxonomy" id="249248"/>
    <lineage>
        <taxon>Eukaryota</taxon>
        <taxon>Metazoa</taxon>
        <taxon>Spiralia</taxon>
        <taxon>Gnathifera</taxon>
        <taxon>Rotifera</taxon>
        <taxon>Eurotatoria</taxon>
        <taxon>Bdelloidea</taxon>
        <taxon>Adinetida</taxon>
        <taxon>Adinetidae</taxon>
        <taxon>Adineta</taxon>
    </lineage>
</organism>
<evidence type="ECO:0000259" key="2">
    <source>
        <dbReference type="Pfam" id="PF13843"/>
    </source>
</evidence>
<accession>A0A816DB04</accession>
<dbReference type="InterPro" id="IPR029526">
    <property type="entry name" value="PGBD"/>
</dbReference>
<reference evidence="4" key="1">
    <citation type="submission" date="2021-02" db="EMBL/GenBank/DDBJ databases">
        <authorList>
            <person name="Nowell W R."/>
        </authorList>
    </citation>
    <scope>NUCLEOTIDE SEQUENCE</scope>
</reference>
<proteinExistence type="predicted"/>
<dbReference type="PANTHER" id="PTHR46599">
    <property type="entry name" value="PIGGYBAC TRANSPOSABLE ELEMENT-DERIVED PROTEIN 4"/>
    <property type="match status" value="1"/>
</dbReference>
<dbReference type="AlphaFoldDB" id="A0A816DB04"/>
<protein>
    <recommendedName>
        <fullName evidence="2">PiggyBac transposable element-derived protein domain-containing protein</fullName>
    </recommendedName>
</protein>
<dbReference type="Pfam" id="PF13843">
    <property type="entry name" value="DDE_Tnp_1_7"/>
    <property type="match status" value="1"/>
</dbReference>
<name>A0A816DB04_ADIRI</name>
<dbReference type="PANTHER" id="PTHR46599:SF3">
    <property type="entry name" value="PIGGYBAC TRANSPOSABLE ELEMENT-DERIVED PROTEIN 4"/>
    <property type="match status" value="1"/>
</dbReference>
<gene>
    <name evidence="3" type="ORF">EDS130_LOCUS38619</name>
    <name evidence="4" type="ORF">XAT740_LOCUS52294</name>
</gene>
<evidence type="ECO:0000256" key="1">
    <source>
        <dbReference type="SAM" id="MobiDB-lite"/>
    </source>
</evidence>
<keyword evidence="5" id="KW-1185">Reference proteome</keyword>
<evidence type="ECO:0000313" key="5">
    <source>
        <dbReference type="Proteomes" id="UP000663828"/>
    </source>
</evidence>
<feature type="region of interest" description="Disordered" evidence="1">
    <location>
        <begin position="1"/>
        <end position="32"/>
    </location>
</feature>
<sequence>MYFDEESIADDSPVDDDSDCYDENENEGEDTIENEQTELEWNWSQNFVQDTFFSAKEVKGHTTITSSNNIKPIETFNKFFTQDVIELIVKQTNIHGERKSLAQEHPYNWRKVNENVIRPFLGLLIIMGLHRLPRIRDYWSRNKLFHTDIVANVMPRNEFYRIFGALHLSDNAQQHRCARDSKFSTSFVY</sequence>
<comment type="caution">
    <text evidence="4">The sequence shown here is derived from an EMBL/GenBank/DDBJ whole genome shotgun (WGS) entry which is preliminary data.</text>
</comment>
<dbReference type="OrthoDB" id="118105at2759"/>